<dbReference type="AlphaFoldDB" id="A0AAV4DEC2"/>
<organism evidence="1 2">
    <name type="scientific">Plakobranchus ocellatus</name>
    <dbReference type="NCBI Taxonomy" id="259542"/>
    <lineage>
        <taxon>Eukaryota</taxon>
        <taxon>Metazoa</taxon>
        <taxon>Spiralia</taxon>
        <taxon>Lophotrochozoa</taxon>
        <taxon>Mollusca</taxon>
        <taxon>Gastropoda</taxon>
        <taxon>Heterobranchia</taxon>
        <taxon>Euthyneura</taxon>
        <taxon>Panpulmonata</taxon>
        <taxon>Sacoglossa</taxon>
        <taxon>Placobranchoidea</taxon>
        <taxon>Plakobranchidae</taxon>
        <taxon>Plakobranchus</taxon>
    </lineage>
</organism>
<name>A0AAV4DEC2_9GAST</name>
<dbReference type="Proteomes" id="UP000735302">
    <property type="component" value="Unassembled WGS sequence"/>
</dbReference>
<dbReference type="EMBL" id="BLXT01007756">
    <property type="protein sequence ID" value="GFO42196.1"/>
    <property type="molecule type" value="Genomic_DNA"/>
</dbReference>
<protein>
    <submittedName>
        <fullName evidence="1">Voltage-dependent calcium channel unc-36</fullName>
    </submittedName>
</protein>
<gene>
    <name evidence="1" type="ORF">PoB_006870100</name>
</gene>
<accession>A0AAV4DEC2</accession>
<sequence length="246" mass="28027">MPVCTSNKPDCRLRSSYISGRQKTFTPGKRLPRHQTVCWLWPSTSSKKCSAQINPPMTSTTGSRCHSTLATDCVHIYAYDKEVVRKGADEVTSMLAHYFAKFVPDSVPTLKLFCKSCCGQDKNYTMVSYAVTRYQQNHPWGRRSCLPFGILSQEQKYGEDPVCRLVSCHKSRSMEKILFAVSYPVTRAEVWRRSCLPFGILSQEKYGDDPVCHLVSCHKNRSMEKIPFAVSYPVTREEICKLFLPS</sequence>
<comment type="caution">
    <text evidence="1">The sequence shown here is derived from an EMBL/GenBank/DDBJ whole genome shotgun (WGS) entry which is preliminary data.</text>
</comment>
<keyword evidence="2" id="KW-1185">Reference proteome</keyword>
<proteinExistence type="predicted"/>
<evidence type="ECO:0000313" key="1">
    <source>
        <dbReference type="EMBL" id="GFO42196.1"/>
    </source>
</evidence>
<reference evidence="1 2" key="1">
    <citation type="journal article" date="2021" name="Elife">
        <title>Chloroplast acquisition without the gene transfer in kleptoplastic sea slugs, Plakobranchus ocellatus.</title>
        <authorList>
            <person name="Maeda T."/>
            <person name="Takahashi S."/>
            <person name="Yoshida T."/>
            <person name="Shimamura S."/>
            <person name="Takaki Y."/>
            <person name="Nagai Y."/>
            <person name="Toyoda A."/>
            <person name="Suzuki Y."/>
            <person name="Arimoto A."/>
            <person name="Ishii H."/>
            <person name="Satoh N."/>
            <person name="Nishiyama T."/>
            <person name="Hasebe M."/>
            <person name="Maruyama T."/>
            <person name="Minagawa J."/>
            <person name="Obokata J."/>
            <person name="Shigenobu S."/>
        </authorList>
    </citation>
    <scope>NUCLEOTIDE SEQUENCE [LARGE SCALE GENOMIC DNA]</scope>
</reference>
<evidence type="ECO:0000313" key="2">
    <source>
        <dbReference type="Proteomes" id="UP000735302"/>
    </source>
</evidence>